<dbReference type="GO" id="GO:0000976">
    <property type="term" value="F:transcription cis-regulatory region binding"/>
    <property type="evidence" value="ECO:0007669"/>
    <property type="project" value="InterPro"/>
</dbReference>
<dbReference type="InterPro" id="IPR046347">
    <property type="entry name" value="bZIP_sf"/>
</dbReference>
<dbReference type="FunCoup" id="D5GC62">
    <property type="interactions" value="2688"/>
</dbReference>
<gene>
    <name evidence="7" type="ORF">GSTUM_00000600001</name>
</gene>
<dbReference type="AlphaFoldDB" id="D5GC62"/>
<dbReference type="PROSITE" id="PS00036">
    <property type="entry name" value="BZIP_BASIC"/>
    <property type="match status" value="1"/>
</dbReference>
<evidence type="ECO:0000256" key="1">
    <source>
        <dbReference type="ARBA" id="ARBA00004123"/>
    </source>
</evidence>
<accession>D5GC62</accession>
<dbReference type="EMBL" id="FN430103">
    <property type="protein sequence ID" value="CAZ82105.1"/>
    <property type="molecule type" value="Genomic_DNA"/>
</dbReference>
<evidence type="ECO:0000313" key="8">
    <source>
        <dbReference type="Proteomes" id="UP000006911"/>
    </source>
</evidence>
<dbReference type="GO" id="GO:0034599">
    <property type="term" value="P:cellular response to oxidative stress"/>
    <property type="evidence" value="ECO:0007669"/>
    <property type="project" value="UniProtKB-ARBA"/>
</dbReference>
<dbReference type="SMART" id="SM00338">
    <property type="entry name" value="BRLZ"/>
    <property type="match status" value="1"/>
</dbReference>
<dbReference type="Gene3D" id="1.20.5.170">
    <property type="match status" value="1"/>
</dbReference>
<dbReference type="PANTHER" id="PTHR40621:SF6">
    <property type="entry name" value="AP-1-LIKE TRANSCRIPTION FACTOR YAP1-RELATED"/>
    <property type="match status" value="1"/>
</dbReference>
<dbReference type="Gene3D" id="1.10.238.100">
    <property type="entry name" value="YAP1 redox domain. Chain B"/>
    <property type="match status" value="1"/>
</dbReference>
<dbReference type="InterPro" id="IPR004827">
    <property type="entry name" value="bZIP"/>
</dbReference>
<organism evidence="7 8">
    <name type="scientific">Tuber melanosporum (strain Mel28)</name>
    <name type="common">Perigord black truffle</name>
    <dbReference type="NCBI Taxonomy" id="656061"/>
    <lineage>
        <taxon>Eukaryota</taxon>
        <taxon>Fungi</taxon>
        <taxon>Dikarya</taxon>
        <taxon>Ascomycota</taxon>
        <taxon>Pezizomycotina</taxon>
        <taxon>Pezizomycetes</taxon>
        <taxon>Pezizales</taxon>
        <taxon>Tuberaceae</taxon>
        <taxon>Tuber</taxon>
    </lineage>
</organism>
<dbReference type="PROSITE" id="PS50217">
    <property type="entry name" value="BZIP"/>
    <property type="match status" value="1"/>
</dbReference>
<keyword evidence="8" id="KW-1185">Reference proteome</keyword>
<dbReference type="OMA" id="LNMACGN"/>
<dbReference type="KEGG" id="tml:GSTUM_00000600001"/>
<feature type="compositionally biased region" description="Low complexity" evidence="5">
    <location>
        <begin position="357"/>
        <end position="366"/>
    </location>
</feature>
<comment type="subcellular location">
    <subcellularLocation>
        <location evidence="2">Cytoplasm</location>
    </subcellularLocation>
    <subcellularLocation>
        <location evidence="1">Nucleus</location>
    </subcellularLocation>
</comment>
<dbReference type="FunFam" id="1.20.5.170:FF:000067">
    <property type="entry name" value="BZIP transcription factor"/>
    <property type="match status" value="1"/>
</dbReference>
<dbReference type="GeneID" id="9184797"/>
<dbReference type="SUPFAM" id="SSF57959">
    <property type="entry name" value="Leucine zipper domain"/>
    <property type="match status" value="1"/>
</dbReference>
<dbReference type="GO" id="GO:0090575">
    <property type="term" value="C:RNA polymerase II transcription regulator complex"/>
    <property type="evidence" value="ECO:0007669"/>
    <property type="project" value="TreeGrafter"/>
</dbReference>
<feature type="compositionally biased region" description="Polar residues" evidence="5">
    <location>
        <begin position="49"/>
        <end position="58"/>
    </location>
</feature>
<dbReference type="CDD" id="cd14688">
    <property type="entry name" value="bZIP_YAP"/>
    <property type="match status" value="1"/>
</dbReference>
<dbReference type="SMR" id="D5GC62"/>
<dbReference type="GO" id="GO:0005737">
    <property type="term" value="C:cytoplasm"/>
    <property type="evidence" value="ECO:0007669"/>
    <property type="project" value="UniProtKB-SubCell"/>
</dbReference>
<evidence type="ECO:0000256" key="5">
    <source>
        <dbReference type="SAM" id="MobiDB-lite"/>
    </source>
</evidence>
<dbReference type="Proteomes" id="UP000006911">
    <property type="component" value="Unassembled WGS sequence"/>
</dbReference>
<proteinExistence type="inferred from homology"/>
<feature type="domain" description="BZIP" evidence="6">
    <location>
        <begin position="182"/>
        <end position="245"/>
    </location>
</feature>
<feature type="compositionally biased region" description="Polar residues" evidence="5">
    <location>
        <begin position="347"/>
        <end position="356"/>
    </location>
</feature>
<feature type="compositionally biased region" description="Basic and acidic residues" evidence="5">
    <location>
        <begin position="158"/>
        <end position="172"/>
    </location>
</feature>
<comment type="similarity">
    <text evidence="4">Belongs to the bZIP family. YAP subfamily.</text>
</comment>
<feature type="compositionally biased region" description="Low complexity" evidence="5">
    <location>
        <begin position="330"/>
        <end position="346"/>
    </location>
</feature>
<dbReference type="eggNOG" id="ENOG502RPD7">
    <property type="taxonomic scope" value="Eukaryota"/>
</dbReference>
<dbReference type="Pfam" id="PF00170">
    <property type="entry name" value="bZIP_1"/>
    <property type="match status" value="1"/>
</dbReference>
<dbReference type="PANTHER" id="PTHR40621">
    <property type="entry name" value="TRANSCRIPTION FACTOR KAPC-RELATED"/>
    <property type="match status" value="1"/>
</dbReference>
<feature type="compositionally biased region" description="Basic and acidic residues" evidence="5">
    <location>
        <begin position="137"/>
        <end position="148"/>
    </location>
</feature>
<feature type="compositionally biased region" description="Polar residues" evidence="5">
    <location>
        <begin position="367"/>
        <end position="393"/>
    </location>
</feature>
<feature type="compositionally biased region" description="Basic and acidic residues" evidence="5">
    <location>
        <begin position="198"/>
        <end position="207"/>
    </location>
</feature>
<reference evidence="7 8" key="1">
    <citation type="journal article" date="2010" name="Nature">
        <title>Perigord black truffle genome uncovers evolutionary origins and mechanisms of symbiosis.</title>
        <authorList>
            <person name="Martin F."/>
            <person name="Kohler A."/>
            <person name="Murat C."/>
            <person name="Balestrini R."/>
            <person name="Coutinho P.M."/>
            <person name="Jaillon O."/>
            <person name="Montanini B."/>
            <person name="Morin E."/>
            <person name="Noel B."/>
            <person name="Percudani R."/>
            <person name="Porcel B."/>
            <person name="Rubini A."/>
            <person name="Amicucci A."/>
            <person name="Amselem J."/>
            <person name="Anthouard V."/>
            <person name="Arcioni S."/>
            <person name="Artiguenave F."/>
            <person name="Aury J.M."/>
            <person name="Ballario P."/>
            <person name="Bolchi A."/>
            <person name="Brenna A."/>
            <person name="Brun A."/>
            <person name="Buee M."/>
            <person name="Cantarel B."/>
            <person name="Chevalier G."/>
            <person name="Couloux A."/>
            <person name="Da Silva C."/>
            <person name="Denoeud F."/>
            <person name="Duplessis S."/>
            <person name="Ghignone S."/>
            <person name="Hilselberger B."/>
            <person name="Iotti M."/>
            <person name="Marcais B."/>
            <person name="Mello A."/>
            <person name="Miranda M."/>
            <person name="Pacioni G."/>
            <person name="Quesneville H."/>
            <person name="Riccioni C."/>
            <person name="Ruotolo R."/>
            <person name="Splivallo R."/>
            <person name="Stocchi V."/>
            <person name="Tisserant E."/>
            <person name="Viscomi A.R."/>
            <person name="Zambonelli A."/>
            <person name="Zampieri E."/>
            <person name="Henrissat B."/>
            <person name="Lebrun M.H."/>
            <person name="Paolocci F."/>
            <person name="Bonfante P."/>
            <person name="Ottonello S."/>
            <person name="Wincker P."/>
        </authorList>
    </citation>
    <scope>NUCLEOTIDE SEQUENCE [LARGE SCALE GENOMIC DNA]</scope>
    <source>
        <strain evidence="7 8">Mel28</strain>
    </source>
</reference>
<dbReference type="GO" id="GO:0001228">
    <property type="term" value="F:DNA-binding transcription activator activity, RNA polymerase II-specific"/>
    <property type="evidence" value="ECO:0007669"/>
    <property type="project" value="TreeGrafter"/>
</dbReference>
<feature type="region of interest" description="Disordered" evidence="5">
    <location>
        <begin position="428"/>
        <end position="459"/>
    </location>
</feature>
<dbReference type="STRING" id="656061.D5GC62"/>
<dbReference type="Pfam" id="PF08601">
    <property type="entry name" value="PAP1"/>
    <property type="match status" value="1"/>
</dbReference>
<sequence length="615" mass="65918">MTTAAPDSLYLSPDQQDLLLAALTSNSSSSPMFNTPSLSHHLSQSISSNRRSLPPQSHDTPDSVGSLYGNGTPPPTAALTGSFSDGTPLMGELDYQDWGEDLDVDNWDYDLGLPAGDADNNMDSHAGTPASASNSGGERDGEKRKNPPEAEDGSPSADPHDAEPKRRDDKTAKKPGRKPLTSEPTSKRKAQNRAAQRAFRERKEKHLKDLEQKVADLEKASESANHENSRLRGQVERLQIELKEYRRRLHTVGQSGSPLLGGASKFLSKNSVGTGGFQFEFPMFGNGLFIRNSENNSGLKSGALLDRLNAAGGTLAASEELKKSITNTNNVFNQNQNNDLSSSLQNTPRLNGGQNYASSPSASSVSQHGPGSSTGTSPEPTNGTVEGTITTSHNGDKYICKSGSLDGETETTFCEKLSMACGNPHNPIPKAAQLNSSSSSSSATTTTNTNNNTSSNTSLGWLTQQNGGNFDPVLFSDYRDPVNDINSGINMSFFDDAFAIPHTFNTDLGSPLNLAQTPKKLDLLAEIDQINDADLDEDEEEVVPADDPKQMLSCNKIWDRISNHPRFASGELDMDGLCSELRSKAKCSETGVVVAETDVQEVLTKVGVAHKDILG</sequence>
<evidence type="ECO:0000256" key="4">
    <source>
        <dbReference type="ARBA" id="ARBA00038132"/>
    </source>
</evidence>
<keyword evidence="3" id="KW-0539">Nucleus</keyword>
<evidence type="ECO:0000256" key="2">
    <source>
        <dbReference type="ARBA" id="ARBA00004496"/>
    </source>
</evidence>
<evidence type="ECO:0000256" key="3">
    <source>
        <dbReference type="ARBA" id="ARBA00023242"/>
    </source>
</evidence>
<name>D5GC62_TUBMM</name>
<dbReference type="InterPro" id="IPR013910">
    <property type="entry name" value="TF_PAP1"/>
</dbReference>
<evidence type="ECO:0000259" key="6">
    <source>
        <dbReference type="PROSITE" id="PS50217"/>
    </source>
</evidence>
<feature type="compositionally biased region" description="Low complexity" evidence="5">
    <location>
        <begin position="37"/>
        <end position="48"/>
    </location>
</feature>
<feature type="region of interest" description="Disordered" evidence="5">
    <location>
        <begin position="330"/>
        <end position="397"/>
    </location>
</feature>
<dbReference type="InParanoid" id="D5GC62"/>
<evidence type="ECO:0000313" key="7">
    <source>
        <dbReference type="EMBL" id="CAZ82105.1"/>
    </source>
</evidence>
<dbReference type="SUPFAM" id="SSF111430">
    <property type="entry name" value="YAP1 redox domain"/>
    <property type="match status" value="1"/>
</dbReference>
<dbReference type="RefSeq" id="XP_002837914.1">
    <property type="nucleotide sequence ID" value="XM_002837868.1"/>
</dbReference>
<feature type="region of interest" description="Disordered" evidence="5">
    <location>
        <begin position="29"/>
        <end position="94"/>
    </location>
</feature>
<protein>
    <submittedName>
        <fullName evidence="7">(Perigord truffle) hypothetical protein</fullName>
    </submittedName>
</protein>
<dbReference type="InterPro" id="IPR050936">
    <property type="entry name" value="AP-1-like"/>
</dbReference>
<dbReference type="HOGENOM" id="CLU_011807_0_0_1"/>
<feature type="compositionally biased region" description="Low complexity" evidence="5">
    <location>
        <begin position="435"/>
        <end position="458"/>
    </location>
</feature>
<feature type="region of interest" description="Disordered" evidence="5">
    <location>
        <begin position="118"/>
        <end position="207"/>
    </location>
</feature>
<dbReference type="InterPro" id="IPR023167">
    <property type="entry name" value="Yap1_redox_dom_sf"/>
</dbReference>